<dbReference type="GO" id="GO:0003824">
    <property type="term" value="F:catalytic activity"/>
    <property type="evidence" value="ECO:0007669"/>
    <property type="project" value="InterPro"/>
</dbReference>
<proteinExistence type="inferred from homology"/>
<dbReference type="InterPro" id="IPR018376">
    <property type="entry name" value="Enoyl-CoA_hyd/isom_CS"/>
</dbReference>
<accession>A0A8J2ZB89</accession>
<gene>
    <name evidence="3" type="ORF">GCM10010964_21460</name>
</gene>
<dbReference type="RefSeq" id="WP_188900012.1">
    <property type="nucleotide sequence ID" value="NZ_BMKS01000005.1"/>
</dbReference>
<dbReference type="Proteomes" id="UP000597507">
    <property type="component" value="Unassembled WGS sequence"/>
</dbReference>
<reference evidence="3 4" key="1">
    <citation type="journal article" date="2014" name="Int. J. Syst. Evol. Microbiol.">
        <title>Complete genome sequence of Corynebacterium casei LMG S-19264T (=DSM 44701T), isolated from a smear-ripened cheese.</title>
        <authorList>
            <consortium name="US DOE Joint Genome Institute (JGI-PGF)"/>
            <person name="Walter F."/>
            <person name="Albersmeier A."/>
            <person name="Kalinowski J."/>
            <person name="Ruckert C."/>
        </authorList>
    </citation>
    <scope>NUCLEOTIDE SEQUENCE [LARGE SCALE GENOMIC DNA]</scope>
    <source>
        <strain evidence="3 4">CGMCC 1.16330</strain>
    </source>
</reference>
<dbReference type="Gene3D" id="3.90.226.10">
    <property type="entry name" value="2-enoyl-CoA Hydratase, Chain A, domain 1"/>
    <property type="match status" value="1"/>
</dbReference>
<dbReference type="Pfam" id="PF00378">
    <property type="entry name" value="ECH_1"/>
    <property type="match status" value="1"/>
</dbReference>
<evidence type="ECO:0000313" key="3">
    <source>
        <dbReference type="EMBL" id="GGG33284.1"/>
    </source>
</evidence>
<dbReference type="CDD" id="cd06558">
    <property type="entry name" value="crotonase-like"/>
    <property type="match status" value="1"/>
</dbReference>
<comment type="similarity">
    <text evidence="1 2">Belongs to the enoyl-CoA hydratase/isomerase family.</text>
</comment>
<dbReference type="InterPro" id="IPR001753">
    <property type="entry name" value="Enoyl-CoA_hydra/iso"/>
</dbReference>
<dbReference type="PROSITE" id="PS00166">
    <property type="entry name" value="ENOYL_COA_HYDRATASE"/>
    <property type="match status" value="1"/>
</dbReference>
<dbReference type="AlphaFoldDB" id="A0A8J2ZB89"/>
<evidence type="ECO:0000256" key="1">
    <source>
        <dbReference type="ARBA" id="ARBA00005254"/>
    </source>
</evidence>
<organism evidence="3 4">
    <name type="scientific">Caldovatus sediminis</name>
    <dbReference type="NCBI Taxonomy" id="2041189"/>
    <lineage>
        <taxon>Bacteria</taxon>
        <taxon>Pseudomonadati</taxon>
        <taxon>Pseudomonadota</taxon>
        <taxon>Alphaproteobacteria</taxon>
        <taxon>Acetobacterales</taxon>
        <taxon>Roseomonadaceae</taxon>
        <taxon>Caldovatus</taxon>
    </lineage>
</organism>
<dbReference type="PANTHER" id="PTHR43459">
    <property type="entry name" value="ENOYL-COA HYDRATASE"/>
    <property type="match status" value="1"/>
</dbReference>
<evidence type="ECO:0000313" key="4">
    <source>
        <dbReference type="Proteomes" id="UP000597507"/>
    </source>
</evidence>
<keyword evidence="4" id="KW-1185">Reference proteome</keyword>
<dbReference type="Gene3D" id="1.10.12.10">
    <property type="entry name" value="Lyase 2-enoyl-coa Hydratase, Chain A, domain 2"/>
    <property type="match status" value="1"/>
</dbReference>
<dbReference type="InterPro" id="IPR014748">
    <property type="entry name" value="Enoyl-CoA_hydra_C"/>
</dbReference>
<dbReference type="EMBL" id="BMKS01000005">
    <property type="protein sequence ID" value="GGG33284.1"/>
    <property type="molecule type" value="Genomic_DNA"/>
</dbReference>
<name>A0A8J2ZB89_9PROT</name>
<dbReference type="SUPFAM" id="SSF52096">
    <property type="entry name" value="ClpP/crotonase"/>
    <property type="match status" value="1"/>
</dbReference>
<dbReference type="PANTHER" id="PTHR43459:SF1">
    <property type="entry name" value="EG:BACN32G11.4 PROTEIN"/>
    <property type="match status" value="1"/>
</dbReference>
<comment type="caution">
    <text evidence="3">The sequence shown here is derived from an EMBL/GenBank/DDBJ whole genome shotgun (WGS) entry which is preliminary data.</text>
</comment>
<protein>
    <submittedName>
        <fullName evidence="3">Enoyl-CoA hydratase</fullName>
    </submittedName>
</protein>
<evidence type="ECO:0000256" key="2">
    <source>
        <dbReference type="RuleBase" id="RU003707"/>
    </source>
</evidence>
<sequence>MADLEETREGAVVTLTLNRPERLNALSEEMTRLLVEAMERLGGDAGVGAILLTGAGRGFCAGGDVRGMPARNEMPFEQRLERLRSRMRLPLLLKQCPKPIVAAINGPAYGAGLCLALACDIRIAAASAKFGTAFVRIGYSGDYGGSYSLTRLVGPAKARELYLTGDSFTAEQALAWGMLTRVVPDEALAAEARAFAERLANGPRIAHGYIKRNLLAAETEPMEAVLEIEAMHQVRCAQTEDHKEAVRAFAEKRPPVFRGR</sequence>
<dbReference type="InterPro" id="IPR029045">
    <property type="entry name" value="ClpP/crotonase-like_dom_sf"/>
</dbReference>